<protein>
    <submittedName>
        <fullName evidence="2">Uncharacterized protein</fullName>
    </submittedName>
</protein>
<sequence>QSSPLFSPHQQRLPSSPHKLQRTSSPLLPSQRTSSILSSILESAFSLSLNHFEV</sequence>
<gene>
    <name evidence="2" type="ORF">GIB67_024929</name>
</gene>
<feature type="compositionally biased region" description="Polar residues" evidence="1">
    <location>
        <begin position="1"/>
        <end position="14"/>
    </location>
</feature>
<evidence type="ECO:0000256" key="1">
    <source>
        <dbReference type="SAM" id="MobiDB-lite"/>
    </source>
</evidence>
<feature type="non-terminal residue" evidence="2">
    <location>
        <position position="1"/>
    </location>
</feature>
<dbReference type="AlphaFoldDB" id="A0A7J7NYR2"/>
<reference evidence="2 3" key="1">
    <citation type="journal article" date="2020" name="IScience">
        <title>Genome Sequencing of the Endangered Kingdonia uniflora (Circaeasteraceae, Ranunculales) Reveals Potential Mechanisms of Evolutionary Specialization.</title>
        <authorList>
            <person name="Sun Y."/>
            <person name="Deng T."/>
            <person name="Zhang A."/>
            <person name="Moore M.J."/>
            <person name="Landis J.B."/>
            <person name="Lin N."/>
            <person name="Zhang H."/>
            <person name="Zhang X."/>
            <person name="Huang J."/>
            <person name="Zhang X."/>
            <person name="Sun H."/>
            <person name="Wang H."/>
        </authorList>
    </citation>
    <scope>NUCLEOTIDE SEQUENCE [LARGE SCALE GENOMIC DNA]</scope>
    <source>
        <strain evidence="2">TB1705</strain>
        <tissue evidence="2">Leaf</tissue>
    </source>
</reference>
<proteinExistence type="predicted"/>
<dbReference type="EMBL" id="JACGCM010000440">
    <property type="protein sequence ID" value="KAF6172307.1"/>
    <property type="molecule type" value="Genomic_DNA"/>
</dbReference>
<dbReference type="Proteomes" id="UP000541444">
    <property type="component" value="Unassembled WGS sequence"/>
</dbReference>
<organism evidence="2 3">
    <name type="scientific">Kingdonia uniflora</name>
    <dbReference type="NCBI Taxonomy" id="39325"/>
    <lineage>
        <taxon>Eukaryota</taxon>
        <taxon>Viridiplantae</taxon>
        <taxon>Streptophyta</taxon>
        <taxon>Embryophyta</taxon>
        <taxon>Tracheophyta</taxon>
        <taxon>Spermatophyta</taxon>
        <taxon>Magnoliopsida</taxon>
        <taxon>Ranunculales</taxon>
        <taxon>Circaeasteraceae</taxon>
        <taxon>Kingdonia</taxon>
    </lineage>
</organism>
<keyword evidence="3" id="KW-1185">Reference proteome</keyword>
<evidence type="ECO:0000313" key="3">
    <source>
        <dbReference type="Proteomes" id="UP000541444"/>
    </source>
</evidence>
<comment type="caution">
    <text evidence="2">The sequence shown here is derived from an EMBL/GenBank/DDBJ whole genome shotgun (WGS) entry which is preliminary data.</text>
</comment>
<evidence type="ECO:0000313" key="2">
    <source>
        <dbReference type="EMBL" id="KAF6172307.1"/>
    </source>
</evidence>
<accession>A0A7J7NYR2</accession>
<name>A0A7J7NYR2_9MAGN</name>
<feature type="region of interest" description="Disordered" evidence="1">
    <location>
        <begin position="1"/>
        <end position="30"/>
    </location>
</feature>